<dbReference type="EMBL" id="FUYV01000009">
    <property type="protein sequence ID" value="SKC03619.1"/>
    <property type="molecule type" value="Genomic_DNA"/>
</dbReference>
<accession>A0A1T5G5K2</accession>
<gene>
    <name evidence="2" type="ORF">SAMN03080601_01733</name>
</gene>
<dbReference type="Proteomes" id="UP000191055">
    <property type="component" value="Unassembled WGS sequence"/>
</dbReference>
<keyword evidence="1" id="KW-0732">Signal</keyword>
<organism evidence="2 3">
    <name type="scientific">Alkalitalea saponilacus</name>
    <dbReference type="NCBI Taxonomy" id="889453"/>
    <lineage>
        <taxon>Bacteria</taxon>
        <taxon>Pseudomonadati</taxon>
        <taxon>Bacteroidota</taxon>
        <taxon>Bacteroidia</taxon>
        <taxon>Marinilabiliales</taxon>
        <taxon>Marinilabiliaceae</taxon>
        <taxon>Alkalitalea</taxon>
    </lineage>
</organism>
<dbReference type="Pfam" id="PF16153">
    <property type="entry name" value="DUF4861"/>
    <property type="match status" value="1"/>
</dbReference>
<sequence>MKFRNLISVVLIAVLMASCGAPGVPAFEVTNPFNEPVPGKAVVLPRAVVQQFVLDEMIGPIDVVVVNQNGDVMASQTDDINGDGNWDELVFLADFGPNETQKFRFEAVNPTDMPEFTKRTNIRFARKDPPHEPAYDALRLKSTDSPTISAIFQMEGPGWENDLVGFRNYFDARNGIDIFGKTTTEMILDIAGIDGQNYHVMDDWGMDNLIVGNSLGAGAIAIGIDGEVYRVGPAEKAGFRLVTEGPVRSIIDLTFEGVPVGDRKYDLVHRISIYAGDHFYRAKVWVDNLQGDEILYTGIVDMHELELFQSESAGFTVFGSHGNQGYDGEILGLGILIPTEQFKHQRSAPESGDGVIRTFLTAIELEPGIAAEYAFFSGWEYQDTGFAREIYFREMLNKAAYKLDDSAWLLP</sequence>
<name>A0A1T5G5K2_9BACT</name>
<protein>
    <recommendedName>
        <fullName evidence="4">DUF4861 domain-containing protein</fullName>
    </recommendedName>
</protein>
<dbReference type="AlphaFoldDB" id="A0A1T5G5K2"/>
<dbReference type="KEGG" id="asx:CDL62_01180"/>
<dbReference type="PROSITE" id="PS51257">
    <property type="entry name" value="PROKAR_LIPOPROTEIN"/>
    <property type="match status" value="1"/>
</dbReference>
<dbReference type="STRING" id="889453.SAMN03080601_01733"/>
<dbReference type="InterPro" id="IPR032342">
    <property type="entry name" value="DUF4861"/>
</dbReference>
<dbReference type="OrthoDB" id="846806at2"/>
<evidence type="ECO:0000313" key="3">
    <source>
        <dbReference type="Proteomes" id="UP000191055"/>
    </source>
</evidence>
<proteinExistence type="predicted"/>
<keyword evidence="3" id="KW-1185">Reference proteome</keyword>
<feature type="chain" id="PRO_5010523192" description="DUF4861 domain-containing protein" evidence="1">
    <location>
        <begin position="27"/>
        <end position="411"/>
    </location>
</feature>
<evidence type="ECO:0000256" key="1">
    <source>
        <dbReference type="SAM" id="SignalP"/>
    </source>
</evidence>
<reference evidence="2 3" key="1">
    <citation type="submission" date="2017-02" db="EMBL/GenBank/DDBJ databases">
        <authorList>
            <person name="Peterson S.W."/>
        </authorList>
    </citation>
    <scope>NUCLEOTIDE SEQUENCE [LARGE SCALE GENOMIC DNA]</scope>
    <source>
        <strain evidence="2 3">DSM 24412</strain>
    </source>
</reference>
<dbReference type="RefSeq" id="WP_088328512.1">
    <property type="nucleotide sequence ID" value="NZ_CP021904.1"/>
</dbReference>
<evidence type="ECO:0008006" key="4">
    <source>
        <dbReference type="Google" id="ProtNLM"/>
    </source>
</evidence>
<feature type="signal peptide" evidence="1">
    <location>
        <begin position="1"/>
        <end position="26"/>
    </location>
</feature>
<evidence type="ECO:0000313" key="2">
    <source>
        <dbReference type="EMBL" id="SKC03619.1"/>
    </source>
</evidence>